<proteinExistence type="predicted"/>
<dbReference type="GeneID" id="98148745"/>
<name>A0ABR4LJM7_9EURO</name>
<accession>A0ABR4LJM7</accession>
<evidence type="ECO:0000313" key="2">
    <source>
        <dbReference type="Proteomes" id="UP001610432"/>
    </source>
</evidence>
<dbReference type="RefSeq" id="XP_070882602.1">
    <property type="nucleotide sequence ID" value="XM_071033673.1"/>
</dbReference>
<reference evidence="1 2" key="1">
    <citation type="submission" date="2024-07" db="EMBL/GenBank/DDBJ databases">
        <title>Section-level genome sequencing and comparative genomics of Aspergillus sections Usti and Cavernicolus.</title>
        <authorList>
            <consortium name="Lawrence Berkeley National Laboratory"/>
            <person name="Nybo J.L."/>
            <person name="Vesth T.C."/>
            <person name="Theobald S."/>
            <person name="Frisvad J.C."/>
            <person name="Larsen T.O."/>
            <person name="Kjaerboelling I."/>
            <person name="Rothschild-Mancinelli K."/>
            <person name="Lyhne E.K."/>
            <person name="Kogle M.E."/>
            <person name="Barry K."/>
            <person name="Clum A."/>
            <person name="Na H."/>
            <person name="Ledsgaard L."/>
            <person name="Lin J."/>
            <person name="Lipzen A."/>
            <person name="Kuo A."/>
            <person name="Riley R."/>
            <person name="Mondo S."/>
            <person name="Labutti K."/>
            <person name="Haridas S."/>
            <person name="Pangalinan J."/>
            <person name="Salamov A.A."/>
            <person name="Simmons B.A."/>
            <person name="Magnuson J.K."/>
            <person name="Chen J."/>
            <person name="Drula E."/>
            <person name="Henrissat B."/>
            <person name="Wiebenga A."/>
            <person name="Lubbers R.J."/>
            <person name="Gomes A.C."/>
            <person name="Macurrencykelacurrency M.R."/>
            <person name="Stajich J."/>
            <person name="Grigoriev I.V."/>
            <person name="Mortensen U.H."/>
            <person name="De Vries R.P."/>
            <person name="Baker S.E."/>
            <person name="Andersen M.R."/>
        </authorList>
    </citation>
    <scope>NUCLEOTIDE SEQUENCE [LARGE SCALE GENOMIC DNA]</scope>
    <source>
        <strain evidence="1 2">CBS 449.75</strain>
    </source>
</reference>
<dbReference type="EMBL" id="JBFXLQ010000049">
    <property type="protein sequence ID" value="KAL2863623.1"/>
    <property type="molecule type" value="Genomic_DNA"/>
</dbReference>
<comment type="caution">
    <text evidence="1">The sequence shown here is derived from an EMBL/GenBank/DDBJ whole genome shotgun (WGS) entry which is preliminary data.</text>
</comment>
<protein>
    <submittedName>
        <fullName evidence="1">Uncharacterized protein</fullName>
    </submittedName>
</protein>
<organism evidence="1 2">
    <name type="scientific">Aspergillus lucknowensis</name>
    <dbReference type="NCBI Taxonomy" id="176173"/>
    <lineage>
        <taxon>Eukaryota</taxon>
        <taxon>Fungi</taxon>
        <taxon>Dikarya</taxon>
        <taxon>Ascomycota</taxon>
        <taxon>Pezizomycotina</taxon>
        <taxon>Eurotiomycetes</taxon>
        <taxon>Eurotiomycetidae</taxon>
        <taxon>Eurotiales</taxon>
        <taxon>Aspergillaceae</taxon>
        <taxon>Aspergillus</taxon>
        <taxon>Aspergillus subgen. Nidulantes</taxon>
    </lineage>
</organism>
<gene>
    <name evidence="1" type="ORF">BJX67DRAFT_384472</name>
</gene>
<dbReference type="Proteomes" id="UP001610432">
    <property type="component" value="Unassembled WGS sequence"/>
</dbReference>
<sequence>MSVALGFAPRSLPERLAVRPDLHRRALRGNYVSPVVHTSVRRWVGSKTNDDIVGQPLARTWLAVAPERITPDDIISSCPIPESGSILDHIPVLLVTPAFAHWVDTKSPLLQQWMNRLYHQFSDTPSEKPIHAVVSIVDRLPDGYSRDANVVGGRAMADAEGMSILFVEGENVHGKAIAPGQTRSVETQEPTLVFSFRQGITQSKVIRPPLHEIGLRLANTIFLNGKETTLIGTRWAYDPSLKELGLEKSVDLATCSVTVAAKHVHNSLELPLHPVGERRKVLSSMGNILRQIGKNADGKTDEPIAASSELEKDLPRYISEHNIVDQRISVWALIETSAESPYDKSRHSQSSLAKSIQMGSKLHRVVSGGGGWGKKHGLLSLDPEVSFKQPEEVDLLSLSDIFSTGSQPPKYGSTTPSEQRMLPEDLTTLSHAAEPGNYVQFFVSTEQAQPHDDYAINGHILGGSISCHFGVVSDAKTSSSQTTQHKELTVIPNYFGALSEKAITYLQPMTEASQYDTLGSQTKIDVPGALVALVLQ</sequence>
<evidence type="ECO:0000313" key="1">
    <source>
        <dbReference type="EMBL" id="KAL2863623.1"/>
    </source>
</evidence>
<keyword evidence="2" id="KW-1185">Reference proteome</keyword>